<proteinExistence type="inferred from homology"/>
<keyword evidence="6 7" id="KW-0472">Membrane</keyword>
<evidence type="ECO:0000313" key="10">
    <source>
        <dbReference type="Proteomes" id="UP000192674"/>
    </source>
</evidence>
<feature type="domain" description="ABC transmembrane type-1" evidence="8">
    <location>
        <begin position="67"/>
        <end position="256"/>
    </location>
</feature>
<feature type="transmembrane region" description="Helical" evidence="7">
    <location>
        <begin position="133"/>
        <end position="150"/>
    </location>
</feature>
<dbReference type="EMBL" id="FWXV01000011">
    <property type="protein sequence ID" value="SMD25498.1"/>
    <property type="molecule type" value="Genomic_DNA"/>
</dbReference>
<evidence type="ECO:0000313" key="9">
    <source>
        <dbReference type="EMBL" id="SMD25498.1"/>
    </source>
</evidence>
<dbReference type="AlphaFoldDB" id="A0A1Y5Y5U6"/>
<feature type="transmembrane region" description="Helical" evidence="7">
    <location>
        <begin position="7"/>
        <end position="28"/>
    </location>
</feature>
<evidence type="ECO:0000256" key="2">
    <source>
        <dbReference type="ARBA" id="ARBA00022448"/>
    </source>
</evidence>
<keyword evidence="3" id="KW-1003">Cell membrane</keyword>
<dbReference type="PROSITE" id="PS50928">
    <property type="entry name" value="ABC_TM1"/>
    <property type="match status" value="1"/>
</dbReference>
<accession>A0A1Y5Y5U6</accession>
<evidence type="ECO:0000256" key="1">
    <source>
        <dbReference type="ARBA" id="ARBA00004651"/>
    </source>
</evidence>
<feature type="transmembrane region" description="Helical" evidence="7">
    <location>
        <begin position="238"/>
        <end position="260"/>
    </location>
</feature>
<dbReference type="OrthoDB" id="3531748at2"/>
<dbReference type="InterPro" id="IPR035906">
    <property type="entry name" value="MetI-like_sf"/>
</dbReference>
<keyword evidence="2 7" id="KW-0813">Transport</keyword>
<dbReference type="Proteomes" id="UP000192674">
    <property type="component" value="Unassembled WGS sequence"/>
</dbReference>
<dbReference type="SUPFAM" id="SSF161098">
    <property type="entry name" value="MetI-like"/>
    <property type="match status" value="1"/>
</dbReference>
<comment type="similarity">
    <text evidence="7">Belongs to the binding-protein-dependent transport system permease family.</text>
</comment>
<feature type="transmembrane region" description="Helical" evidence="7">
    <location>
        <begin position="107"/>
        <end position="127"/>
    </location>
</feature>
<evidence type="ECO:0000256" key="5">
    <source>
        <dbReference type="ARBA" id="ARBA00022989"/>
    </source>
</evidence>
<dbReference type="RefSeq" id="WP_033383065.1">
    <property type="nucleotide sequence ID" value="NZ_FWXV01000011.1"/>
</dbReference>
<dbReference type="PANTHER" id="PTHR43386:SF1">
    <property type="entry name" value="D,D-DIPEPTIDE TRANSPORT SYSTEM PERMEASE PROTEIN DDPC-RELATED"/>
    <property type="match status" value="1"/>
</dbReference>
<dbReference type="PANTHER" id="PTHR43386">
    <property type="entry name" value="OLIGOPEPTIDE TRANSPORT SYSTEM PERMEASE PROTEIN APPC"/>
    <property type="match status" value="1"/>
</dbReference>
<dbReference type="Pfam" id="PF00528">
    <property type="entry name" value="BPD_transp_1"/>
    <property type="match status" value="1"/>
</dbReference>
<keyword evidence="5 7" id="KW-1133">Transmembrane helix</keyword>
<organism evidence="9 10">
    <name type="scientific">Kibdelosporangium aridum</name>
    <dbReference type="NCBI Taxonomy" id="2030"/>
    <lineage>
        <taxon>Bacteria</taxon>
        <taxon>Bacillati</taxon>
        <taxon>Actinomycetota</taxon>
        <taxon>Actinomycetes</taxon>
        <taxon>Pseudonocardiales</taxon>
        <taxon>Pseudonocardiaceae</taxon>
        <taxon>Kibdelosporangium</taxon>
    </lineage>
</organism>
<evidence type="ECO:0000256" key="3">
    <source>
        <dbReference type="ARBA" id="ARBA00022475"/>
    </source>
</evidence>
<dbReference type="InterPro" id="IPR050366">
    <property type="entry name" value="BP-dependent_transpt_permease"/>
</dbReference>
<feature type="transmembrane region" description="Helical" evidence="7">
    <location>
        <begin position="71"/>
        <end position="95"/>
    </location>
</feature>
<gene>
    <name evidence="9" type="ORF">SAMN05661093_09183</name>
</gene>
<keyword evidence="10" id="KW-1185">Reference proteome</keyword>
<name>A0A1Y5Y5U6_KIBAR</name>
<evidence type="ECO:0000256" key="6">
    <source>
        <dbReference type="ARBA" id="ARBA00023136"/>
    </source>
</evidence>
<dbReference type="Gene3D" id="1.10.3720.10">
    <property type="entry name" value="MetI-like"/>
    <property type="match status" value="1"/>
</dbReference>
<evidence type="ECO:0000259" key="8">
    <source>
        <dbReference type="PROSITE" id="PS50928"/>
    </source>
</evidence>
<keyword evidence="4 7" id="KW-0812">Transmembrane</keyword>
<dbReference type="CDD" id="cd06261">
    <property type="entry name" value="TM_PBP2"/>
    <property type="match status" value="1"/>
</dbReference>
<evidence type="ECO:0000256" key="4">
    <source>
        <dbReference type="ARBA" id="ARBA00022692"/>
    </source>
</evidence>
<dbReference type="InterPro" id="IPR000515">
    <property type="entry name" value="MetI-like"/>
</dbReference>
<reference evidence="9 10" key="1">
    <citation type="submission" date="2017-04" db="EMBL/GenBank/DDBJ databases">
        <authorList>
            <person name="Afonso C.L."/>
            <person name="Miller P.J."/>
            <person name="Scott M.A."/>
            <person name="Spackman E."/>
            <person name="Goraichik I."/>
            <person name="Dimitrov K.M."/>
            <person name="Suarez D.L."/>
            <person name="Swayne D.E."/>
        </authorList>
    </citation>
    <scope>NUCLEOTIDE SEQUENCE [LARGE SCALE GENOMIC DNA]</scope>
    <source>
        <strain evidence="9 10">DSM 43828</strain>
    </source>
</reference>
<evidence type="ECO:0000256" key="7">
    <source>
        <dbReference type="RuleBase" id="RU363032"/>
    </source>
</evidence>
<sequence length="269" mass="28205">MKRDAAFVGASTTLVVVVVIALSAPLLAPYDPHQGVLLAAFQGPSWEHWLGTDAVGRDILSRLIHGARTSLLGPLAIVALSLAISLPVGMAAAWYGGAVAFAVTRTFDIVFAIPGLLLAILAVSLFGPGLTPAILALAIAYVPYVARLIVTATERERRLPYIMALSVQGHGAPRIVVRHLLPNLAPVIAGQATITFAYSLIDLAGLSFLGLAVQAPQADWGVLVSDQDAVLQGHPGQAIAASVVIVVTVLSLFVVGSRLAGERPRRWKR</sequence>
<protein>
    <submittedName>
        <fullName evidence="9">Peptide/nickel transport system permease protein</fullName>
    </submittedName>
</protein>
<dbReference type="GO" id="GO:0005886">
    <property type="term" value="C:plasma membrane"/>
    <property type="evidence" value="ECO:0007669"/>
    <property type="project" value="UniProtKB-SubCell"/>
</dbReference>
<dbReference type="GO" id="GO:0055085">
    <property type="term" value="P:transmembrane transport"/>
    <property type="evidence" value="ECO:0007669"/>
    <property type="project" value="InterPro"/>
</dbReference>
<comment type="subcellular location">
    <subcellularLocation>
        <location evidence="1 7">Cell membrane</location>
        <topology evidence="1 7">Multi-pass membrane protein</topology>
    </subcellularLocation>
</comment>